<feature type="domain" description="DUF7820" evidence="3">
    <location>
        <begin position="391"/>
        <end position="768"/>
    </location>
</feature>
<dbReference type="InterPro" id="IPR056722">
    <property type="entry name" value="DUF7820"/>
</dbReference>
<evidence type="ECO:0000259" key="3">
    <source>
        <dbReference type="Pfam" id="PF25130"/>
    </source>
</evidence>
<evidence type="ECO:0000256" key="2">
    <source>
        <dbReference type="SAM" id="Phobius"/>
    </source>
</evidence>
<reference evidence="4 5" key="1">
    <citation type="submission" date="2023-11" db="EMBL/GenBank/DDBJ databases">
        <title>An acidophilic fungus is an integral part of prey digestion in a carnivorous sundew plant.</title>
        <authorList>
            <person name="Tsai I.J."/>
        </authorList>
    </citation>
    <scope>NUCLEOTIDE SEQUENCE [LARGE SCALE GENOMIC DNA]</scope>
    <source>
        <strain evidence="4">169a</strain>
    </source>
</reference>
<sequence length="770" mass="83703">MAQRSVLDDEPTPSDGMHNVFDDQFEVDDFEMVADGFRPPGRAAEVEEAPVESDGDELYADDVPVRSISAHYAPGPVSPPELSRNPVRSSISKSRNATENPFESPEDDVPTMSFEPTHMAHRSVSSASSHQFAETTNPNFTAGPSHPYGMYQQGTMTRSPSTATGSTIRPLNPPPSGPQHPYTLYPQGITDDIEDHEEAPANPVPIGFSGLNRSYHRQIGPDGEEQDIIGQDGHTEQLPPYSRFPVDGPEKVPLLVPTAPVALHSRAPVAGTDPTMELMHNTLQPSPQPQQNREPQSMTDSSTLLGRHSSVSSAERRSGLSSSTSSVFSKKSWSEKSWREKRRTKFCGIPFWAIMVALGTIGFIGTVAGGIGGGFLEGRKKSEESVTSPATPLYDASAVATKFAPPPTGTYGLALSTPQAVQAECLVGRQQAAWSCELGGDQAAALSITQNGNKTGAYLLYASNNTQTYYGAQTSWMETDSFGQFMTVMDNDNPELGPAYFFQQLYNKLVVLPAEVLDSVYYHQNGNYGSGNDKRDFVLDTSWFTQRTMVKPSDKPWFCVWNNTFVEGFIYMQQNVAASLTSTSNTSTATPTSSVSKGTSASSSTITSPPATALDATITATLTGATTTGTFTGRASDYADWSSKFVGAYATWHKQEHAGGNYHYPKRQVTHSPNDLYESLPLFPYMVKIEERRLPNNNIAPYCEKYQLLDDGTFAQLPDPNTQQPMIIKLDETDPGLSAYQSAGIAGNKRSPLDPRGIHGACHCQWMSGQ</sequence>
<proteinExistence type="predicted"/>
<dbReference type="PANTHER" id="PTHR42078:SF1">
    <property type="entry name" value="GLUCAN 1, 4-ALPHA-GLUCOSIDASE"/>
    <property type="match status" value="1"/>
</dbReference>
<dbReference type="EMBL" id="CP138586">
    <property type="protein sequence ID" value="WPH02023.1"/>
    <property type="molecule type" value="Genomic_DNA"/>
</dbReference>
<dbReference type="PANTHER" id="PTHR42078">
    <property type="entry name" value="GLUCAN 1, 4-ALPHA-GLUCOSIDASE"/>
    <property type="match status" value="1"/>
</dbReference>
<protein>
    <recommendedName>
        <fullName evidence="3">DUF7820 domain-containing protein</fullName>
    </recommendedName>
</protein>
<evidence type="ECO:0000313" key="5">
    <source>
        <dbReference type="Proteomes" id="UP001303373"/>
    </source>
</evidence>
<feature type="region of interest" description="Disordered" evidence="1">
    <location>
        <begin position="36"/>
        <end position="114"/>
    </location>
</feature>
<name>A0AAQ3RCZ7_9PEZI</name>
<keyword evidence="2" id="KW-1133">Transmembrane helix</keyword>
<dbReference type="Proteomes" id="UP001303373">
    <property type="component" value="Chromosome 7"/>
</dbReference>
<feature type="compositionally biased region" description="Polar residues" evidence="1">
    <location>
        <begin position="86"/>
        <end position="101"/>
    </location>
</feature>
<feature type="compositionally biased region" description="Low complexity" evidence="1">
    <location>
        <begin position="307"/>
        <end position="326"/>
    </location>
</feature>
<accession>A0AAQ3RCZ7</accession>
<gene>
    <name evidence="4" type="ORF">R9X50_00487800</name>
</gene>
<organism evidence="4 5">
    <name type="scientific">Acrodontium crateriforme</name>
    <dbReference type="NCBI Taxonomy" id="150365"/>
    <lineage>
        <taxon>Eukaryota</taxon>
        <taxon>Fungi</taxon>
        <taxon>Dikarya</taxon>
        <taxon>Ascomycota</taxon>
        <taxon>Pezizomycotina</taxon>
        <taxon>Dothideomycetes</taxon>
        <taxon>Dothideomycetidae</taxon>
        <taxon>Mycosphaerellales</taxon>
        <taxon>Teratosphaeriaceae</taxon>
        <taxon>Acrodontium</taxon>
    </lineage>
</organism>
<feature type="compositionally biased region" description="Acidic residues" evidence="1">
    <location>
        <begin position="46"/>
        <end position="60"/>
    </location>
</feature>
<feature type="compositionally biased region" description="Polar residues" evidence="1">
    <location>
        <begin position="281"/>
        <end position="304"/>
    </location>
</feature>
<evidence type="ECO:0000313" key="4">
    <source>
        <dbReference type="EMBL" id="WPH02023.1"/>
    </source>
</evidence>
<keyword evidence="2" id="KW-0812">Transmembrane</keyword>
<feature type="region of interest" description="Disordered" evidence="1">
    <location>
        <begin position="271"/>
        <end position="326"/>
    </location>
</feature>
<dbReference type="Pfam" id="PF25130">
    <property type="entry name" value="DUF7820"/>
    <property type="match status" value="1"/>
</dbReference>
<feature type="region of interest" description="Disordered" evidence="1">
    <location>
        <begin position="220"/>
        <end position="246"/>
    </location>
</feature>
<keyword evidence="5" id="KW-1185">Reference proteome</keyword>
<feature type="region of interest" description="Disordered" evidence="1">
    <location>
        <begin position="583"/>
        <end position="608"/>
    </location>
</feature>
<keyword evidence="2" id="KW-0472">Membrane</keyword>
<feature type="transmembrane region" description="Helical" evidence="2">
    <location>
        <begin position="351"/>
        <end position="376"/>
    </location>
</feature>
<evidence type="ECO:0000256" key="1">
    <source>
        <dbReference type="SAM" id="MobiDB-lite"/>
    </source>
</evidence>
<dbReference type="AlphaFoldDB" id="A0AAQ3RCZ7"/>
<feature type="region of interest" description="Disordered" evidence="1">
    <location>
        <begin position="1"/>
        <end position="20"/>
    </location>
</feature>